<feature type="region of interest" description="Disordered" evidence="4">
    <location>
        <begin position="459"/>
        <end position="478"/>
    </location>
</feature>
<feature type="region of interest" description="Disordered" evidence="4">
    <location>
        <begin position="804"/>
        <end position="860"/>
    </location>
</feature>
<dbReference type="GO" id="GO:0005911">
    <property type="term" value="C:cell-cell junction"/>
    <property type="evidence" value="ECO:0007669"/>
    <property type="project" value="TreeGrafter"/>
</dbReference>
<feature type="domain" description="USP" evidence="5">
    <location>
        <begin position="30"/>
        <end position="351"/>
    </location>
</feature>
<evidence type="ECO:0000256" key="2">
    <source>
        <dbReference type="ARBA" id="ARBA00022786"/>
    </source>
</evidence>
<reference evidence="6" key="2">
    <citation type="submission" date="2025-09" db="UniProtKB">
        <authorList>
            <consortium name="Ensembl"/>
        </authorList>
    </citation>
    <scope>IDENTIFICATION</scope>
</reference>
<feature type="compositionally biased region" description="Basic and acidic residues" evidence="4">
    <location>
        <begin position="564"/>
        <end position="573"/>
    </location>
</feature>
<dbReference type="InterPro" id="IPR028889">
    <property type="entry name" value="USP"/>
</dbReference>
<dbReference type="InterPro" id="IPR052398">
    <property type="entry name" value="Ubiquitin_hydrolase_53/54"/>
</dbReference>
<feature type="compositionally biased region" description="Basic and acidic residues" evidence="4">
    <location>
        <begin position="1046"/>
        <end position="1058"/>
    </location>
</feature>
<feature type="compositionally biased region" description="Basic and acidic residues" evidence="4">
    <location>
        <begin position="593"/>
        <end position="624"/>
    </location>
</feature>
<proteinExistence type="inferred from homology"/>
<feature type="region of interest" description="Disordered" evidence="4">
    <location>
        <begin position="411"/>
        <end position="452"/>
    </location>
</feature>
<evidence type="ECO:0000259" key="5">
    <source>
        <dbReference type="PROSITE" id="PS50235"/>
    </source>
</evidence>
<dbReference type="SUPFAM" id="SSF54001">
    <property type="entry name" value="Cysteine proteinases"/>
    <property type="match status" value="1"/>
</dbReference>
<dbReference type="Proteomes" id="UP000694409">
    <property type="component" value="Unassembled WGS sequence"/>
</dbReference>
<accession>A0A8C9L0A4</accession>
<feature type="region of interest" description="Disordered" evidence="4">
    <location>
        <begin position="1042"/>
        <end position="1067"/>
    </location>
</feature>
<dbReference type="Ensembl" id="ENSSCAT00000002912.1">
    <property type="protein sequence ID" value="ENSSCAP00000002445.1"/>
    <property type="gene ID" value="ENSSCAG00000002126.1"/>
</dbReference>
<dbReference type="Pfam" id="PF00443">
    <property type="entry name" value="UCH"/>
    <property type="match status" value="1"/>
</dbReference>
<dbReference type="AlphaFoldDB" id="A0A8C9L0A4"/>
<keyword evidence="7" id="KW-1185">Reference proteome</keyword>
<evidence type="ECO:0000256" key="1">
    <source>
        <dbReference type="ARBA" id="ARBA00009085"/>
    </source>
</evidence>
<feature type="region of interest" description="Disordered" evidence="4">
    <location>
        <begin position="545"/>
        <end position="573"/>
    </location>
</feature>
<feature type="region of interest" description="Disordered" evidence="4">
    <location>
        <begin position="593"/>
        <end position="653"/>
    </location>
</feature>
<reference evidence="6" key="1">
    <citation type="submission" date="2025-08" db="UniProtKB">
        <authorList>
            <consortium name="Ensembl"/>
        </authorList>
    </citation>
    <scope>IDENTIFICATION</scope>
</reference>
<evidence type="ECO:0000256" key="4">
    <source>
        <dbReference type="SAM" id="MobiDB-lite"/>
    </source>
</evidence>
<feature type="compositionally biased region" description="Basic and acidic residues" evidence="4">
    <location>
        <begin position="413"/>
        <end position="438"/>
    </location>
</feature>
<feature type="region of interest" description="Disordered" evidence="4">
    <location>
        <begin position="484"/>
        <end position="533"/>
    </location>
</feature>
<dbReference type="GeneTree" id="ENSGT00940000156337"/>
<comment type="similarity">
    <text evidence="1">Belongs to the peptidase C19 family.</text>
</comment>
<dbReference type="GO" id="GO:0004843">
    <property type="term" value="F:cysteine-type deubiquitinase activity"/>
    <property type="evidence" value="ECO:0007669"/>
    <property type="project" value="InterPro"/>
</dbReference>
<organism evidence="6 7">
    <name type="scientific">Serinus canaria</name>
    <name type="common">Island canary</name>
    <name type="synonym">Fringilla canaria</name>
    <dbReference type="NCBI Taxonomy" id="9135"/>
    <lineage>
        <taxon>Eukaryota</taxon>
        <taxon>Metazoa</taxon>
        <taxon>Chordata</taxon>
        <taxon>Craniata</taxon>
        <taxon>Vertebrata</taxon>
        <taxon>Euteleostomi</taxon>
        <taxon>Archelosauria</taxon>
        <taxon>Archosauria</taxon>
        <taxon>Dinosauria</taxon>
        <taxon>Saurischia</taxon>
        <taxon>Theropoda</taxon>
        <taxon>Coelurosauria</taxon>
        <taxon>Aves</taxon>
        <taxon>Neognathae</taxon>
        <taxon>Neoaves</taxon>
        <taxon>Telluraves</taxon>
        <taxon>Australaves</taxon>
        <taxon>Passeriformes</taxon>
        <taxon>Passeroidea</taxon>
        <taxon>Fringillidae</taxon>
        <taxon>Carduelinae</taxon>
        <taxon>Serinus</taxon>
    </lineage>
</organism>
<evidence type="ECO:0000313" key="6">
    <source>
        <dbReference type="Ensembl" id="ENSSCAP00000002445.1"/>
    </source>
</evidence>
<dbReference type="Gene3D" id="3.90.70.10">
    <property type="entry name" value="Cysteine proteinases"/>
    <property type="match status" value="1"/>
</dbReference>
<dbReference type="GO" id="GO:0016579">
    <property type="term" value="P:protein deubiquitination"/>
    <property type="evidence" value="ECO:0007669"/>
    <property type="project" value="InterPro"/>
</dbReference>
<keyword evidence="2" id="KW-0833">Ubl conjugation pathway</keyword>
<dbReference type="PANTHER" id="PTHR22975:SF6">
    <property type="entry name" value="INACTIVE UBIQUITIN CARBOXYL-TERMINAL HYDROLASE 53"/>
    <property type="match status" value="1"/>
</dbReference>
<dbReference type="CDD" id="cd02257">
    <property type="entry name" value="Peptidase_C19"/>
    <property type="match status" value="1"/>
</dbReference>
<dbReference type="GO" id="GO:0010996">
    <property type="term" value="P:response to auditory stimulus"/>
    <property type="evidence" value="ECO:0007669"/>
    <property type="project" value="TreeGrafter"/>
</dbReference>
<dbReference type="PANTHER" id="PTHR22975">
    <property type="entry name" value="UBIQUITIN SPECIFIC PROTEINASE"/>
    <property type="match status" value="1"/>
</dbReference>
<dbReference type="PROSITE" id="PS50235">
    <property type="entry name" value="USP_3"/>
    <property type="match status" value="1"/>
</dbReference>
<protein>
    <submittedName>
        <fullName evidence="6">Ubiquitin specific peptidase 53</fullName>
    </submittedName>
</protein>
<evidence type="ECO:0000313" key="7">
    <source>
        <dbReference type="Proteomes" id="UP000694409"/>
    </source>
</evidence>
<sequence length="1067" mass="119091">MAWVKFLRKPGGNLGKVYQPGSILSLAPTKGLLNEPGQNSCFLNSAVQVLWQLDIFRRSLRGLTGHVCQGDACIFCALKAIFSQFQHSREKALPSDNMRHALAESFKDEQRFQLGFMDDAAECFENILERIHFHLVPNSETDMCTSKSCISHQKFAMTLYEQCVCRSCGASSDPLPFTEFVRYISTTALCNEVEKMMERHERLKPEMFAELLQAANTADDYRKCPSNCGQKIKIRRVLMNCPEIVTIGLVWDSEHSDLTEEVMRNLATQLYLPGLFYRVTDENAKNSELFLVGMICYTSRHYCAFAFHTKSCKWVLFDDANVKEIGTKWKDVVSRCIRCHFQPLLLFYANPDGTAVSPEDAPKQIIHWSQCKAAGGNGEDLAKLGYSEQKDRLKDLSRECAQKAADMKNFTSLRKDADRGPRKESGRQRDLIGEERSSAKSGSPPVGNGLRHCADQRIYGSQGRGPYRHDSQAPHQAKLSAHVLGSNKTEPSPAGDKAVTRTRTDGVTGYDTDASQDSRDKGSLRSRSKGWKPMRETLNVDSIFSETEKKQHSPKHKANLSSKAKHEKERGFNHWPKENQMQKGLMTIYEDETKQDTGSRSSLDSEGKGNAEKSKGFTERKIHGDNWQIQRTESGYESSDHISNGSANPDSPVIEGINTADGKNVKEGASCSEQNLPAKKADSVVHSVPQQNRSFHAPDLRKDQISSEINYRPHPHVGFSTELHLQVPSPPVKRVEMPETNRKFFPSSALQPAVKEIVKSDSRNKANEPNPCEWLHAERFEKLNVPVYCADSVPHPFPDNACGRKSIHSDFPPPAQLQSHHPRSLSHHTLGPKVGLVPCAPQSLPERPAVPPAPAGEHTGHLLRRADPLWVPEAMYQNVPPPLPPKKYALSTLAGSENNSVADVKSMEALRNSPLRQTGAPSKAAAEASAVPAEQRFKEPFPGNEVFVHKPDSPPRLSVNEFWTVSENMLKKGSRHTGPSPAYADGNDSVSLTTYFSVDSCMTDTYRLKYHQRPKLYFTDSGSFQKEKHSPAAAVDLNATYPNTLEPRHPTPEQRYKANAEGIHCSR</sequence>
<feature type="compositionally biased region" description="Polar residues" evidence="4">
    <location>
        <begin position="627"/>
        <end position="649"/>
    </location>
</feature>
<evidence type="ECO:0000256" key="3">
    <source>
        <dbReference type="ARBA" id="ARBA00022801"/>
    </source>
</evidence>
<dbReference type="GO" id="GO:0007605">
    <property type="term" value="P:sensory perception of sound"/>
    <property type="evidence" value="ECO:0007669"/>
    <property type="project" value="TreeGrafter"/>
</dbReference>
<dbReference type="InterPro" id="IPR038765">
    <property type="entry name" value="Papain-like_cys_pep_sf"/>
</dbReference>
<dbReference type="FunFam" id="3.90.70.10:FF:000041">
    <property type="entry name" value="Inactive ubiquitin carboxyl-terminal hydrolase 53"/>
    <property type="match status" value="1"/>
</dbReference>
<keyword evidence="3" id="KW-0378">Hydrolase</keyword>
<dbReference type="InterPro" id="IPR001394">
    <property type="entry name" value="Peptidase_C19_UCH"/>
</dbReference>
<name>A0A8C9L0A4_SERCA</name>
<gene>
    <name evidence="6" type="primary">USP53</name>
</gene>